<keyword evidence="6 13" id="KW-0418">Kinase</keyword>
<dbReference type="PANTHER" id="PTHR24421:SF10">
    <property type="entry name" value="NITRATE_NITRITE SENSOR PROTEIN NARQ"/>
    <property type="match status" value="1"/>
</dbReference>
<gene>
    <name evidence="13" type="ORF">D9V34_07340</name>
</gene>
<feature type="transmembrane region" description="Helical" evidence="10">
    <location>
        <begin position="92"/>
        <end position="112"/>
    </location>
</feature>
<keyword evidence="10" id="KW-0812">Transmembrane</keyword>
<sequence length="436" mass="45487">MRASSPSELAGRPATARIWVILGGIAVVLAAVSIPVNAVLYGVPVIDAILLGLIQAGLIPLAVRSPKIAAALSLIPFVLLALLGNGSVGAPWPVAVTSILAQIALIITLAFAAPWRTAALTWLVSVLAVIALIAATPQRYDRFTESLASAIPFAAISLALLTIALLLAQRARIRAQLERERRVTASEQVRRELVEERNRIARELHDVVAHGLSMIQVQASSAKYRLPDLAPEAAAEFDSIGATSRGALAEMRQLLGVLRNEDSAAGLGPQPGLMDIPELVKSIRKTGVAVDLRWAVDDSDGLPASISLTAYRLVQEALSNAVRHAAGASATVVVTRASGAIDLMIENEAPRDSARGVAGPRTFGSTHTSEGLRGAGAARDTDPASPAATSRPAGHGLVGMRERVQLAGGRIELGPIDSGGFRVAAHLPIPNSTERA</sequence>
<dbReference type="InterPro" id="IPR050482">
    <property type="entry name" value="Sensor_HK_TwoCompSys"/>
</dbReference>
<dbReference type="Pfam" id="PF02518">
    <property type="entry name" value="HATPase_c"/>
    <property type="match status" value="1"/>
</dbReference>
<dbReference type="RefSeq" id="WP_121688184.1">
    <property type="nucleotide sequence ID" value="NZ_RCUY01000005.1"/>
</dbReference>
<feature type="transmembrane region" description="Helical" evidence="10">
    <location>
        <begin position="16"/>
        <end position="34"/>
    </location>
</feature>
<dbReference type="GO" id="GO:0005524">
    <property type="term" value="F:ATP binding"/>
    <property type="evidence" value="ECO:0007669"/>
    <property type="project" value="UniProtKB-KW"/>
</dbReference>
<evidence type="ECO:0000313" key="13">
    <source>
        <dbReference type="EMBL" id="RLP83047.1"/>
    </source>
</evidence>
<keyword evidence="10" id="KW-1133">Transmembrane helix</keyword>
<name>A0A3L7ARK8_9MICO</name>
<evidence type="ECO:0000256" key="10">
    <source>
        <dbReference type="SAM" id="Phobius"/>
    </source>
</evidence>
<dbReference type="AlphaFoldDB" id="A0A3L7ARK8"/>
<feature type="region of interest" description="Disordered" evidence="9">
    <location>
        <begin position="352"/>
        <end position="398"/>
    </location>
</feature>
<dbReference type="Pfam" id="PF07730">
    <property type="entry name" value="HisKA_3"/>
    <property type="match status" value="1"/>
</dbReference>
<dbReference type="EMBL" id="RCUY01000005">
    <property type="protein sequence ID" value="RLP83047.1"/>
    <property type="molecule type" value="Genomic_DNA"/>
</dbReference>
<keyword evidence="10" id="KW-0472">Membrane</keyword>
<evidence type="ECO:0000256" key="8">
    <source>
        <dbReference type="ARBA" id="ARBA00023012"/>
    </source>
</evidence>
<dbReference type="GO" id="GO:0016020">
    <property type="term" value="C:membrane"/>
    <property type="evidence" value="ECO:0007669"/>
    <property type="project" value="InterPro"/>
</dbReference>
<dbReference type="InterPro" id="IPR036890">
    <property type="entry name" value="HATPase_C_sf"/>
</dbReference>
<evidence type="ECO:0000259" key="12">
    <source>
        <dbReference type="Pfam" id="PF07730"/>
    </source>
</evidence>
<feature type="domain" description="Signal transduction histidine kinase subgroup 3 dimerisation and phosphoacceptor" evidence="12">
    <location>
        <begin position="196"/>
        <end position="261"/>
    </location>
</feature>
<evidence type="ECO:0000256" key="4">
    <source>
        <dbReference type="ARBA" id="ARBA00022679"/>
    </source>
</evidence>
<dbReference type="SUPFAM" id="SSF55874">
    <property type="entry name" value="ATPase domain of HSP90 chaperone/DNA topoisomerase II/histidine kinase"/>
    <property type="match status" value="1"/>
</dbReference>
<evidence type="ECO:0000256" key="2">
    <source>
        <dbReference type="ARBA" id="ARBA00012438"/>
    </source>
</evidence>
<accession>A0A3L7ARK8</accession>
<organism evidence="13 14">
    <name type="scientific">Mycetocola lacteus</name>
    <dbReference type="NCBI Taxonomy" id="76637"/>
    <lineage>
        <taxon>Bacteria</taxon>
        <taxon>Bacillati</taxon>
        <taxon>Actinomycetota</taxon>
        <taxon>Actinomycetes</taxon>
        <taxon>Micrococcales</taxon>
        <taxon>Microbacteriaceae</taxon>
        <taxon>Mycetocola</taxon>
    </lineage>
</organism>
<feature type="transmembrane region" description="Helical" evidence="10">
    <location>
        <begin position="68"/>
        <end position="86"/>
    </location>
</feature>
<dbReference type="GO" id="GO:0046983">
    <property type="term" value="F:protein dimerization activity"/>
    <property type="evidence" value="ECO:0007669"/>
    <property type="project" value="InterPro"/>
</dbReference>
<evidence type="ECO:0000256" key="5">
    <source>
        <dbReference type="ARBA" id="ARBA00022741"/>
    </source>
</evidence>
<comment type="caution">
    <text evidence="13">The sequence shown here is derived from an EMBL/GenBank/DDBJ whole genome shotgun (WGS) entry which is preliminary data.</text>
</comment>
<dbReference type="CDD" id="cd16917">
    <property type="entry name" value="HATPase_UhpB-NarQ-NarX-like"/>
    <property type="match status" value="1"/>
</dbReference>
<evidence type="ECO:0000259" key="11">
    <source>
        <dbReference type="Pfam" id="PF02518"/>
    </source>
</evidence>
<dbReference type="Gene3D" id="1.20.5.1930">
    <property type="match status" value="1"/>
</dbReference>
<feature type="transmembrane region" description="Helical" evidence="10">
    <location>
        <begin position="40"/>
        <end position="61"/>
    </location>
</feature>
<feature type="transmembrane region" description="Helical" evidence="10">
    <location>
        <begin position="147"/>
        <end position="168"/>
    </location>
</feature>
<reference evidence="13 14" key="1">
    <citation type="submission" date="2018-10" db="EMBL/GenBank/DDBJ databases">
        <authorList>
            <person name="Li J."/>
        </authorList>
    </citation>
    <scope>NUCLEOTIDE SEQUENCE [LARGE SCALE GENOMIC DNA]</scope>
    <source>
        <strain evidence="13 14">JCM 11654</strain>
    </source>
</reference>
<comment type="catalytic activity">
    <reaction evidence="1">
        <text>ATP + protein L-histidine = ADP + protein N-phospho-L-histidine.</text>
        <dbReference type="EC" id="2.7.13.3"/>
    </reaction>
</comment>
<dbReference type="OrthoDB" id="227596at2"/>
<protein>
    <recommendedName>
        <fullName evidence="2">histidine kinase</fullName>
        <ecNumber evidence="2">2.7.13.3</ecNumber>
    </recommendedName>
</protein>
<evidence type="ECO:0000313" key="14">
    <source>
        <dbReference type="Proteomes" id="UP000269438"/>
    </source>
</evidence>
<keyword evidence="8" id="KW-0902">Two-component regulatory system</keyword>
<dbReference type="Gene3D" id="3.30.565.10">
    <property type="entry name" value="Histidine kinase-like ATPase, C-terminal domain"/>
    <property type="match status" value="1"/>
</dbReference>
<evidence type="ECO:0000256" key="7">
    <source>
        <dbReference type="ARBA" id="ARBA00022840"/>
    </source>
</evidence>
<evidence type="ECO:0000256" key="3">
    <source>
        <dbReference type="ARBA" id="ARBA00022553"/>
    </source>
</evidence>
<evidence type="ECO:0000256" key="6">
    <source>
        <dbReference type="ARBA" id="ARBA00022777"/>
    </source>
</evidence>
<evidence type="ECO:0000256" key="9">
    <source>
        <dbReference type="SAM" id="MobiDB-lite"/>
    </source>
</evidence>
<feature type="domain" description="Histidine kinase/HSP90-like ATPase" evidence="11">
    <location>
        <begin position="310"/>
        <end position="430"/>
    </location>
</feature>
<feature type="transmembrane region" description="Helical" evidence="10">
    <location>
        <begin position="119"/>
        <end position="135"/>
    </location>
</feature>
<proteinExistence type="predicted"/>
<keyword evidence="4" id="KW-0808">Transferase</keyword>
<dbReference type="InterPro" id="IPR003594">
    <property type="entry name" value="HATPase_dom"/>
</dbReference>
<keyword evidence="5" id="KW-0547">Nucleotide-binding</keyword>
<dbReference type="EC" id="2.7.13.3" evidence="2"/>
<keyword evidence="7" id="KW-0067">ATP-binding</keyword>
<dbReference type="Proteomes" id="UP000269438">
    <property type="component" value="Unassembled WGS sequence"/>
</dbReference>
<keyword evidence="14" id="KW-1185">Reference proteome</keyword>
<dbReference type="GO" id="GO:0000155">
    <property type="term" value="F:phosphorelay sensor kinase activity"/>
    <property type="evidence" value="ECO:0007669"/>
    <property type="project" value="InterPro"/>
</dbReference>
<evidence type="ECO:0000256" key="1">
    <source>
        <dbReference type="ARBA" id="ARBA00000085"/>
    </source>
</evidence>
<dbReference type="InterPro" id="IPR011712">
    <property type="entry name" value="Sig_transdc_His_kin_sub3_dim/P"/>
</dbReference>
<dbReference type="PANTHER" id="PTHR24421">
    <property type="entry name" value="NITRATE/NITRITE SENSOR PROTEIN NARX-RELATED"/>
    <property type="match status" value="1"/>
</dbReference>
<keyword evidence="3" id="KW-0597">Phosphoprotein</keyword>